<keyword evidence="3 6" id="KW-0040">ANK repeat</keyword>
<evidence type="ECO:0000259" key="8">
    <source>
        <dbReference type="PROSITE" id="PS51635"/>
    </source>
</evidence>
<organism evidence="9 10">
    <name type="scientific">Seiridium cardinale</name>
    <dbReference type="NCBI Taxonomy" id="138064"/>
    <lineage>
        <taxon>Eukaryota</taxon>
        <taxon>Fungi</taxon>
        <taxon>Dikarya</taxon>
        <taxon>Ascomycota</taxon>
        <taxon>Pezizomycotina</taxon>
        <taxon>Sordariomycetes</taxon>
        <taxon>Xylariomycetidae</taxon>
        <taxon>Amphisphaeriales</taxon>
        <taxon>Sporocadaceae</taxon>
        <taxon>Seiridium</taxon>
    </lineage>
</organism>
<comment type="caution">
    <text evidence="9">The sequence shown here is derived from an EMBL/GenBank/DDBJ whole genome shotgun (WGS) entry which is preliminary data.</text>
</comment>
<dbReference type="PROSITE" id="PS51808">
    <property type="entry name" value="CHCH"/>
    <property type="match status" value="1"/>
</dbReference>
<dbReference type="Pfam" id="PF13637">
    <property type="entry name" value="Ank_4"/>
    <property type="match status" value="1"/>
</dbReference>
<dbReference type="Pfam" id="PF05676">
    <property type="entry name" value="NDUF_B7"/>
    <property type="match status" value="1"/>
</dbReference>
<keyword evidence="7" id="KW-0378">Hydrolase</keyword>
<feature type="short sequence motif" description="GXGXXG" evidence="7">
    <location>
        <begin position="12"/>
        <end position="17"/>
    </location>
</feature>
<dbReference type="Pfam" id="PF01734">
    <property type="entry name" value="Patatin"/>
    <property type="match status" value="1"/>
</dbReference>
<evidence type="ECO:0000256" key="3">
    <source>
        <dbReference type="ARBA" id="ARBA00023043"/>
    </source>
</evidence>
<dbReference type="Gene3D" id="3.40.1090.10">
    <property type="entry name" value="Cytosolic phospholipase A2 catalytic domain"/>
    <property type="match status" value="1"/>
</dbReference>
<dbReference type="SUPFAM" id="SSF48403">
    <property type="entry name" value="Ankyrin repeat"/>
    <property type="match status" value="1"/>
</dbReference>
<evidence type="ECO:0000256" key="1">
    <source>
        <dbReference type="ARBA" id="ARBA00013278"/>
    </source>
</evidence>
<keyword evidence="2" id="KW-0677">Repeat</keyword>
<evidence type="ECO:0000256" key="6">
    <source>
        <dbReference type="PROSITE-ProRule" id="PRU00023"/>
    </source>
</evidence>
<evidence type="ECO:0000256" key="4">
    <source>
        <dbReference type="ARBA" id="ARBA00023098"/>
    </source>
</evidence>
<dbReference type="EC" id="3.1.1.4" evidence="1"/>
<feature type="short sequence motif" description="DGA/G" evidence="7">
    <location>
        <begin position="189"/>
        <end position="191"/>
    </location>
</feature>
<feature type="active site" description="Proton acceptor" evidence="7">
    <location>
        <position position="189"/>
    </location>
</feature>
<dbReference type="PANTHER" id="PTHR24198:SF165">
    <property type="entry name" value="ANKYRIN REPEAT-CONTAINING PROTEIN-RELATED"/>
    <property type="match status" value="1"/>
</dbReference>
<dbReference type="SMART" id="SM00248">
    <property type="entry name" value="ANK"/>
    <property type="match status" value="11"/>
</dbReference>
<feature type="repeat" description="ANK" evidence="6">
    <location>
        <begin position="1177"/>
        <end position="1197"/>
    </location>
</feature>
<dbReference type="SUPFAM" id="SSF52151">
    <property type="entry name" value="FabD/lysophospholipase-like"/>
    <property type="match status" value="1"/>
</dbReference>
<dbReference type="PROSITE" id="PS50297">
    <property type="entry name" value="ANK_REP_REGION"/>
    <property type="match status" value="8"/>
</dbReference>
<gene>
    <name evidence="9" type="ORF">SCAR479_10966</name>
</gene>
<dbReference type="InterPro" id="IPR008698">
    <property type="entry name" value="NDUB7"/>
</dbReference>
<feature type="repeat" description="ANK" evidence="6">
    <location>
        <begin position="1078"/>
        <end position="1110"/>
    </location>
</feature>
<dbReference type="EMBL" id="JARVKM010000062">
    <property type="protein sequence ID" value="KAK9772428.1"/>
    <property type="molecule type" value="Genomic_DNA"/>
</dbReference>
<feature type="active site" description="Nucleophile" evidence="7">
    <location>
        <position position="54"/>
    </location>
</feature>
<protein>
    <recommendedName>
        <fullName evidence="1">phospholipase A2</fullName>
        <ecNumber evidence="1">3.1.1.4</ecNumber>
    </recommendedName>
</protein>
<sequence length="1464" mass="162284">MGTNPRILCLDGGGIRGLSEILILKELMLQVQMHNSLESTPEPYECFDLICGTSTGGLVAILLGRLGKTLEECENLFRKFGSKIFEGNSLQTTPRLIMGGSRYTNKGLADVIKQYAGEETMYEADAVTCSHVPTAVVAVAKTTHDDHLFRTYGTRARIEACPIVTACLATSAATTFFPSVEINGVEYVDGAFGKNNPSAAALLELESFEWLSQMTNAVTGVACLVSIGAGRPTYTRKNSGGMSKLLPKGGSSMKDAAELCVQIATDCHRAHLETADRFNKAGMIDAYCRFDVDRGLELVELNESDQKTIQHISAVTQTYLKNQCSQDMRRCAKLINPRRPLVTPTATIYSQLPQKTTTFHGREEELSQIQQSLDPSRAGRKSVLLSGIGGCGKTQLALQHIEQEKSHYSAIVWVNTSTGEQANWSLTETVAKMATDWPPDLPSGNPVDSLSHVRSRLRTTVRRNWLLVIDSADDIGDELAKYVPDCLHGSILITNYVAMKAIATELSGIPLALEQAGALIRNGESTCAQFLVDYKKEYRYLMSTYPDKGMCSYEKSLIILTVLDMACSKIDLQNAALLTFIGVLGTWQIPISLIEEFPLMDSTSDEHSPILDDMNSLHNILHNPRFLRLSLRRLASLHLIRLEEDGGQIAAFTLHRILRQWSLEKVISHSKQDYFIQAAYGLAKKMSTLECQPDIPKKSYLPDQVVELKYLAPFKNCLALVKEHVPLSHLDPDTGRMRSPYDFILHQAAWASLAEGNTKKAKDYFQAAITFETIKLSQAGADWPVGQTALTLLCGLSRATHKSDDLTMAIEALQSALPLSQKLHGDTSDITLAIVSRLKRISEKQEISQQHHEAAVVALSSTARDASFTKAAPVIEPLEPQEGAPRYSLDKDLSYCGLDKTKGETEDEFEDPNITLFGAVYHGDESWVRLIIGLPTVDLDREDNFGRTALYMAAWQGHKKTVELLLETGRATLSVRDYRGRSPLLAAACEGHEAVVRLLLEKNAEIKSKDNEDRTPLSWAAREGHEVIVRLLLEKKAEIESKDNDNRTPLLWAALRGHEVIVRLLLEKNAAVESKDNNGQTPLSWAARKGYDVIIRLLLEEKAAIESKDIDKRAPLLWAAREGHETTVRLLLDEGADWMTADNYGGTPLFNASMGGQFKVVKLLLEKDPSPSFTNPRGWTALHVAADKGHAEVVTMLSESSCLDISQQDNNGRTALFIASMRGQLDVVQILLSKSPLDVFTKDHYNATPLFVASRHGHEQVANVLLSIDVTSLGSTDIFGRTILWWARKSGNPLMVDLFNRNISPASTIDVADDESVGSRAKTRSVTFAWCGVCTMDIARSAAHVAGFVAYMARAPSAVSTAQIQELESRQYLKDQRHQFTPRAPFVTQATREEMREAKLPLAYRDSCANLLIPLNRCRTDTYYLPWKCGDERHSYEKCQYDEFKKRVAKMNELREAKEGARSN</sequence>
<dbReference type="PROSITE" id="PS51635">
    <property type="entry name" value="PNPLA"/>
    <property type="match status" value="1"/>
</dbReference>
<keyword evidence="7" id="KW-0442">Lipid degradation</keyword>
<evidence type="ECO:0000256" key="5">
    <source>
        <dbReference type="ARBA" id="ARBA00023422"/>
    </source>
</evidence>
<feature type="repeat" description="ANK" evidence="6">
    <location>
        <begin position="1211"/>
        <end position="1235"/>
    </location>
</feature>
<dbReference type="InterPro" id="IPR016035">
    <property type="entry name" value="Acyl_Trfase/lysoPLipase"/>
</dbReference>
<feature type="short sequence motif" description="GXSXG" evidence="7">
    <location>
        <begin position="52"/>
        <end position="56"/>
    </location>
</feature>
<dbReference type="InterPro" id="IPR002110">
    <property type="entry name" value="Ankyrin_rpt"/>
</dbReference>
<evidence type="ECO:0000256" key="7">
    <source>
        <dbReference type="PROSITE-ProRule" id="PRU01161"/>
    </source>
</evidence>
<accession>A0ABR2XF50</accession>
<dbReference type="InterPro" id="IPR027417">
    <property type="entry name" value="P-loop_NTPase"/>
</dbReference>
<feature type="repeat" description="ANK" evidence="6">
    <location>
        <begin position="1012"/>
        <end position="1044"/>
    </location>
</feature>
<dbReference type="Gene3D" id="1.25.40.20">
    <property type="entry name" value="Ankyrin repeat-containing domain"/>
    <property type="match status" value="3"/>
</dbReference>
<keyword evidence="10" id="KW-1185">Reference proteome</keyword>
<keyword evidence="4 7" id="KW-0443">Lipid metabolism</keyword>
<dbReference type="SUPFAM" id="SSF52540">
    <property type="entry name" value="P-loop containing nucleoside triphosphate hydrolases"/>
    <property type="match status" value="1"/>
</dbReference>
<feature type="repeat" description="ANK" evidence="6">
    <location>
        <begin position="979"/>
        <end position="1011"/>
    </location>
</feature>
<feature type="repeat" description="ANK" evidence="6">
    <location>
        <begin position="1144"/>
        <end position="1176"/>
    </location>
</feature>
<dbReference type="InterPro" id="IPR002641">
    <property type="entry name" value="PNPLA_dom"/>
</dbReference>
<feature type="repeat" description="ANK" evidence="6">
    <location>
        <begin position="1045"/>
        <end position="1077"/>
    </location>
</feature>
<reference evidence="9 10" key="1">
    <citation type="submission" date="2024-02" db="EMBL/GenBank/DDBJ databases">
        <title>First draft genome assembly of two strains of Seiridium cardinale.</title>
        <authorList>
            <person name="Emiliani G."/>
            <person name="Scali E."/>
        </authorList>
    </citation>
    <scope>NUCLEOTIDE SEQUENCE [LARGE SCALE GENOMIC DNA]</scope>
    <source>
        <strain evidence="9 10">BM-138-000479</strain>
    </source>
</reference>
<comment type="catalytic activity">
    <reaction evidence="5">
        <text>a 1,2-diacyl-sn-glycero-3-phosphocholine + H2O = a 1-acyl-sn-glycero-3-phosphocholine + a fatty acid + H(+)</text>
        <dbReference type="Rhea" id="RHEA:15801"/>
        <dbReference type="ChEBI" id="CHEBI:15377"/>
        <dbReference type="ChEBI" id="CHEBI:15378"/>
        <dbReference type="ChEBI" id="CHEBI:28868"/>
        <dbReference type="ChEBI" id="CHEBI:57643"/>
        <dbReference type="ChEBI" id="CHEBI:58168"/>
        <dbReference type="EC" id="3.1.1.4"/>
    </reaction>
    <physiologicalReaction direction="left-to-right" evidence="5">
        <dbReference type="Rhea" id="RHEA:15802"/>
    </physiologicalReaction>
</comment>
<evidence type="ECO:0000313" key="9">
    <source>
        <dbReference type="EMBL" id="KAK9772428.1"/>
    </source>
</evidence>
<dbReference type="InterPro" id="IPR036770">
    <property type="entry name" value="Ankyrin_rpt-contain_sf"/>
</dbReference>
<dbReference type="Pfam" id="PF12796">
    <property type="entry name" value="Ank_2"/>
    <property type="match status" value="3"/>
</dbReference>
<feature type="repeat" description="ANK" evidence="6">
    <location>
        <begin position="945"/>
        <end position="969"/>
    </location>
</feature>
<feature type="domain" description="PNPLA" evidence="8">
    <location>
        <begin position="8"/>
        <end position="202"/>
    </location>
</feature>
<dbReference type="Pfam" id="PF00931">
    <property type="entry name" value="NB-ARC"/>
    <property type="match status" value="1"/>
</dbReference>
<dbReference type="PANTHER" id="PTHR24198">
    <property type="entry name" value="ANKYRIN REPEAT AND PROTEIN KINASE DOMAIN-CONTAINING PROTEIN"/>
    <property type="match status" value="1"/>
</dbReference>
<proteinExistence type="predicted"/>
<dbReference type="Proteomes" id="UP001465668">
    <property type="component" value="Unassembled WGS sequence"/>
</dbReference>
<dbReference type="InterPro" id="IPR002182">
    <property type="entry name" value="NB-ARC"/>
</dbReference>
<feature type="repeat" description="ANK" evidence="6">
    <location>
        <begin position="1111"/>
        <end position="1143"/>
    </location>
</feature>
<name>A0ABR2XF50_9PEZI</name>
<evidence type="ECO:0000313" key="10">
    <source>
        <dbReference type="Proteomes" id="UP001465668"/>
    </source>
</evidence>
<dbReference type="PROSITE" id="PS50088">
    <property type="entry name" value="ANK_REPEAT"/>
    <property type="match status" value="9"/>
</dbReference>
<evidence type="ECO:0000256" key="2">
    <source>
        <dbReference type="ARBA" id="ARBA00022737"/>
    </source>
</evidence>